<evidence type="ECO:0000313" key="2">
    <source>
        <dbReference type="Proteomes" id="UP000030421"/>
    </source>
</evidence>
<dbReference type="Proteomes" id="UP000030421">
    <property type="component" value="Unassembled WGS sequence"/>
</dbReference>
<reference evidence="1" key="1">
    <citation type="submission" date="2014-10" db="EMBL/GenBank/DDBJ databases">
        <title>Genome sequencing of Vibrio caribbeanicus T14.</title>
        <authorList>
            <person name="Chan K.-G."/>
            <person name="Mohamad N.I."/>
        </authorList>
    </citation>
    <scope>NUCLEOTIDE SEQUENCE</scope>
    <source>
        <strain evidence="1">T14</strain>
    </source>
</reference>
<dbReference type="EMBL" id="JRWR01000003">
    <property type="protein sequence ID" value="KHD26141.1"/>
    <property type="molecule type" value="Genomic_DNA"/>
</dbReference>
<accession>A0ACC4P0M3</accession>
<proteinExistence type="predicted"/>
<sequence length="603" mass="67856">MRNTLACLAVKICTSLILFLQPAVAQDELFRVLVIHSYDAAYHWTRDLQNGIDTSLEHTDKEIKLSVEFMDSKRNLTPDYIDSFKQYFDDKYKHYPFDGIIITDDNAANIFPDLYPKGVGDIPIVAVGINNKKLDLNSMSSRVKVFYSQDNIAQNLALIDSAIPNLQQLYFFNDLTTSGKLLSEQVKSEHTKSVLSRVPLTEVTDLTLDQATKLAQSLTADDAILLGHFNTELNAGIYHTYNQISKMLGRQSNAPIFVLWNFYVQNGVLGGYVNHSKRLGELAVETLDQQLDLGLTDVGNSNTSYRPVVDFNALKRHQINPNLLPANALVVNKPITIWQEYQRAIYTVIAAFAVLIVVILVQGVLIRNKQIIARHTKKILALKNRTLNVQKEMILMLGDAIETRSGETGSHVKRVAKMSARLGKLCGLSHREVEMLEIVSPMHDVGKIAISEAILEKPGKLEADEWAIMQTHTTIGYKMLNKSKGELFTLAAFVAHEHHEKWNGSGYPRGISGESIHIFARITALADVFDALLSKRCYKEPWPIEKVIALLKEESGKQFDPQITALMLDNIDDFLAIRERYPDSVYLNVNPRQSENQTSMELT</sequence>
<comment type="caution">
    <text evidence="1">The sequence shown here is derived from an EMBL/GenBank/DDBJ whole genome shotgun (WGS) entry which is preliminary data.</text>
</comment>
<organism evidence="1 2">
    <name type="scientific">Vibrio caribbeanicus</name>
    <dbReference type="NCBI Taxonomy" id="701175"/>
    <lineage>
        <taxon>Bacteria</taxon>
        <taxon>Pseudomonadati</taxon>
        <taxon>Pseudomonadota</taxon>
        <taxon>Gammaproteobacteria</taxon>
        <taxon>Vibrionales</taxon>
        <taxon>Vibrionaceae</taxon>
        <taxon>Vibrio</taxon>
    </lineage>
</organism>
<name>A0ACC4P0M3_9VIBR</name>
<protein>
    <submittedName>
        <fullName evidence="1">Uncharacterized protein</fullName>
    </submittedName>
</protein>
<keyword evidence="2" id="KW-1185">Reference proteome</keyword>
<gene>
    <name evidence="1" type="ORF">NM09_05190</name>
</gene>
<evidence type="ECO:0000313" key="1">
    <source>
        <dbReference type="EMBL" id="KHD26141.1"/>
    </source>
</evidence>